<evidence type="ECO:0000256" key="1">
    <source>
        <dbReference type="ARBA" id="ARBA00007074"/>
    </source>
</evidence>
<organism evidence="6">
    <name type="scientific">Siphoviridae sp. ctKm44</name>
    <dbReference type="NCBI Taxonomy" id="2826245"/>
    <lineage>
        <taxon>Viruses</taxon>
        <taxon>Duplodnaviria</taxon>
        <taxon>Heunggongvirae</taxon>
        <taxon>Uroviricota</taxon>
        <taxon>Caudoviricetes</taxon>
    </lineage>
</organism>
<dbReference type="InterPro" id="IPR000064">
    <property type="entry name" value="NLP_P60_dom"/>
</dbReference>
<dbReference type="Gene3D" id="3.90.1720.10">
    <property type="entry name" value="endopeptidase domain like (from Nostoc punctiforme)"/>
    <property type="match status" value="1"/>
</dbReference>
<reference evidence="6" key="1">
    <citation type="journal article" date="2021" name="Proc. Natl. Acad. Sci. U.S.A.">
        <title>A Catalog of Tens of Thousands of Viruses from Human Metagenomes Reveals Hidden Associations with Chronic Diseases.</title>
        <authorList>
            <person name="Tisza M.J."/>
            <person name="Buck C.B."/>
        </authorList>
    </citation>
    <scope>NUCLEOTIDE SEQUENCE</scope>
    <source>
        <strain evidence="6">CtKm44</strain>
    </source>
</reference>
<dbReference type="InterPro" id="IPR038765">
    <property type="entry name" value="Papain-like_cys_pep_sf"/>
</dbReference>
<feature type="domain" description="NlpC/P60" evidence="5">
    <location>
        <begin position="2"/>
        <end position="143"/>
    </location>
</feature>
<dbReference type="GO" id="GO:0008234">
    <property type="term" value="F:cysteine-type peptidase activity"/>
    <property type="evidence" value="ECO:0007669"/>
    <property type="project" value="UniProtKB-KW"/>
</dbReference>
<evidence type="ECO:0000256" key="4">
    <source>
        <dbReference type="ARBA" id="ARBA00022807"/>
    </source>
</evidence>
<dbReference type="InterPro" id="IPR008044">
    <property type="entry name" value="Phage_lysin"/>
</dbReference>
<accession>A0A8S5LTW4</accession>
<keyword evidence="4" id="KW-0788">Thiol protease</keyword>
<name>A0A8S5LTW4_9CAUD</name>
<keyword evidence="2" id="KW-0645">Protease</keyword>
<dbReference type="GO" id="GO:0006508">
    <property type="term" value="P:proteolysis"/>
    <property type="evidence" value="ECO:0007669"/>
    <property type="project" value="UniProtKB-KW"/>
</dbReference>
<keyword evidence="3" id="KW-0378">Hydrolase</keyword>
<proteinExistence type="inferred from homology"/>
<evidence type="ECO:0000256" key="3">
    <source>
        <dbReference type="ARBA" id="ARBA00022801"/>
    </source>
</evidence>
<protein>
    <submittedName>
        <fullName evidence="6">Adenosylhomocysteinase</fullName>
    </submittedName>
</protein>
<evidence type="ECO:0000256" key="2">
    <source>
        <dbReference type="ARBA" id="ARBA00022670"/>
    </source>
</evidence>
<dbReference type="PROSITE" id="PS51935">
    <property type="entry name" value="NLPC_P60"/>
    <property type="match status" value="1"/>
</dbReference>
<comment type="similarity">
    <text evidence="1">Belongs to the peptidase C40 family.</text>
</comment>
<dbReference type="Pfam" id="PF05382">
    <property type="entry name" value="Amidase_5"/>
    <property type="match status" value="1"/>
</dbReference>
<dbReference type="EMBL" id="BK014735">
    <property type="protein sequence ID" value="DAD73354.1"/>
    <property type="molecule type" value="Genomic_DNA"/>
</dbReference>
<evidence type="ECO:0000259" key="5">
    <source>
        <dbReference type="PROSITE" id="PS51935"/>
    </source>
</evidence>
<sequence>MVVNPSLILAWMLAREGKVTYSMTYRTGPDSFDCSSSMYYAGVAGGMSTLPWPCSTETMHDWLLQNGWVLLAENREADVQAGDIFIWGQKGYSAGAFGHTGIFLDSEGTIIHCNYGYNGITRNNHDEIWGYNGQPYFYFYRYNGGSRVPNPPQIEIAENAFEHELNVGTHLPSSEQPYYEATITEDYWVEAQPFAGAEEKELFKKGSRVRVYEKVDGYSRIGSPQSAQWIDDNYLDDAEDMEGKL</sequence>
<dbReference type="SUPFAM" id="SSF54001">
    <property type="entry name" value="Cysteine proteinases"/>
    <property type="match status" value="1"/>
</dbReference>
<evidence type="ECO:0000313" key="6">
    <source>
        <dbReference type="EMBL" id="DAD73354.1"/>
    </source>
</evidence>
<dbReference type="GO" id="GO:0001897">
    <property type="term" value="P:symbiont-mediated cytolysis of host cell"/>
    <property type="evidence" value="ECO:0007669"/>
    <property type="project" value="UniProtKB-ARBA"/>
</dbReference>